<dbReference type="RefSeq" id="XP_001297082.1">
    <property type="nucleotide sequence ID" value="XM_001297081.1"/>
</dbReference>
<keyword evidence="2" id="KW-1185">Reference proteome</keyword>
<dbReference type="KEGG" id="tva:4741785"/>
<sequence length="353" mass="40777">MKNIENSENFVHFEEIFKPVPKDKFIHFIVFTNLCEKFSRSHNISFDLISPSKIKKSVHIDGLAISQLNVEDIGLQIQALVQRLEFNNFALNAHTHILTPPLIEVTPQSVKRSSLRKGTSFTFNISLSKTTTNFTEFPIQIICEYDVPIGWNRCIHKIYVSSRLFRSSSDFYSILSSARPEYTAYNFLNQENLQKLFNLYNSKIVNSLPGENIIDPFFTLLPSMRWYIRFFLFGQKNRYHSAITSPNNLIAVHFPQISFWSDENTVSSEIVDSISFTEEIVGKPAIIVVDHDYKIEIYSNTTINPQSGVDNYIQEKIISRFPVPRLTISPMEKFGKFIIPEEKLAELVPNLFK</sequence>
<gene>
    <name evidence="1" type="ORF">TVAG_439970</name>
</gene>
<dbReference type="AlphaFoldDB" id="A2GFB5"/>
<proteinExistence type="predicted"/>
<dbReference type="VEuPathDB" id="TrichDB:TVAG_439970"/>
<evidence type="ECO:0000313" key="1">
    <source>
        <dbReference type="EMBL" id="EAX84152.1"/>
    </source>
</evidence>
<dbReference type="OrthoDB" id="10642761at2759"/>
<dbReference type="Proteomes" id="UP000001542">
    <property type="component" value="Unassembled WGS sequence"/>
</dbReference>
<reference evidence="1" key="1">
    <citation type="submission" date="2006-10" db="EMBL/GenBank/DDBJ databases">
        <authorList>
            <person name="Amadeo P."/>
            <person name="Zhao Q."/>
            <person name="Wortman J."/>
            <person name="Fraser-Liggett C."/>
            <person name="Carlton J."/>
        </authorList>
    </citation>
    <scope>NUCLEOTIDE SEQUENCE</scope>
    <source>
        <strain evidence="1">G3</strain>
    </source>
</reference>
<accession>A2GFB5</accession>
<name>A2GFB5_TRIV3</name>
<protein>
    <submittedName>
        <fullName evidence="1">Uncharacterized protein</fullName>
    </submittedName>
</protein>
<reference evidence="1" key="2">
    <citation type="journal article" date="2007" name="Science">
        <title>Draft genome sequence of the sexually transmitted pathogen Trichomonas vaginalis.</title>
        <authorList>
            <person name="Carlton J.M."/>
            <person name="Hirt R.P."/>
            <person name="Silva J.C."/>
            <person name="Delcher A.L."/>
            <person name="Schatz M."/>
            <person name="Zhao Q."/>
            <person name="Wortman J.R."/>
            <person name="Bidwell S.L."/>
            <person name="Alsmark U.C.M."/>
            <person name="Besteiro S."/>
            <person name="Sicheritz-Ponten T."/>
            <person name="Noel C.J."/>
            <person name="Dacks J.B."/>
            <person name="Foster P.G."/>
            <person name="Simillion C."/>
            <person name="Van de Peer Y."/>
            <person name="Miranda-Saavedra D."/>
            <person name="Barton G.J."/>
            <person name="Westrop G.D."/>
            <person name="Mueller S."/>
            <person name="Dessi D."/>
            <person name="Fiori P.L."/>
            <person name="Ren Q."/>
            <person name="Paulsen I."/>
            <person name="Zhang H."/>
            <person name="Bastida-Corcuera F.D."/>
            <person name="Simoes-Barbosa A."/>
            <person name="Brown M.T."/>
            <person name="Hayes R.D."/>
            <person name="Mukherjee M."/>
            <person name="Okumura C.Y."/>
            <person name="Schneider R."/>
            <person name="Smith A.J."/>
            <person name="Vanacova S."/>
            <person name="Villalvazo M."/>
            <person name="Haas B.J."/>
            <person name="Pertea M."/>
            <person name="Feldblyum T.V."/>
            <person name="Utterback T.R."/>
            <person name="Shu C.L."/>
            <person name="Osoegawa K."/>
            <person name="de Jong P.J."/>
            <person name="Hrdy I."/>
            <person name="Horvathova L."/>
            <person name="Zubacova Z."/>
            <person name="Dolezal P."/>
            <person name="Malik S.B."/>
            <person name="Logsdon J.M. Jr."/>
            <person name="Henze K."/>
            <person name="Gupta A."/>
            <person name="Wang C.C."/>
            <person name="Dunne R.L."/>
            <person name="Upcroft J.A."/>
            <person name="Upcroft P."/>
            <person name="White O."/>
            <person name="Salzberg S.L."/>
            <person name="Tang P."/>
            <person name="Chiu C.-H."/>
            <person name="Lee Y.-S."/>
            <person name="Embley T.M."/>
            <person name="Coombs G.H."/>
            <person name="Mottram J.C."/>
            <person name="Tachezy J."/>
            <person name="Fraser-Liggett C.M."/>
            <person name="Johnson P.J."/>
        </authorList>
    </citation>
    <scope>NUCLEOTIDE SEQUENCE [LARGE SCALE GENOMIC DNA]</scope>
    <source>
        <strain evidence="1">G3</strain>
    </source>
</reference>
<dbReference type="VEuPathDB" id="TrichDB:TVAGG3_1029810"/>
<dbReference type="InParanoid" id="A2GFB5"/>
<evidence type="ECO:0000313" key="2">
    <source>
        <dbReference type="Proteomes" id="UP000001542"/>
    </source>
</evidence>
<dbReference type="EMBL" id="DS115516">
    <property type="protein sequence ID" value="EAX84152.1"/>
    <property type="molecule type" value="Genomic_DNA"/>
</dbReference>
<organism evidence="1 2">
    <name type="scientific">Trichomonas vaginalis (strain ATCC PRA-98 / G3)</name>
    <dbReference type="NCBI Taxonomy" id="412133"/>
    <lineage>
        <taxon>Eukaryota</taxon>
        <taxon>Metamonada</taxon>
        <taxon>Parabasalia</taxon>
        <taxon>Trichomonadida</taxon>
        <taxon>Trichomonadidae</taxon>
        <taxon>Trichomonas</taxon>
    </lineage>
</organism>